<protein>
    <recommendedName>
        <fullName evidence="8">ABC transmembrane type-1 domain-containing protein</fullName>
    </recommendedName>
</protein>
<sequence>MPFVFMLLISFEHHRVITGNPLHWIPTEPTLTTYTDVLSLSGFPRWLFNSTIVALVATLAVLWIQSMAAYAFACKRFAGREALFFMVLAGLMVPASMTLIPQFLIAREFGLLNSYAGLILPTLAGPLGVFLLRQYMLGIPQSLLDAARIDGCREFAVYWRIVLPLSLPALGTLAIITFTAHWREFLWPMLVATDDSMKTLPVGLASLVGQFNTDYGAQMAGALLSVLPVIVVFLSLQRYFIRGLTAGAVKE</sequence>
<evidence type="ECO:0000313" key="9">
    <source>
        <dbReference type="EMBL" id="SVB46352.1"/>
    </source>
</evidence>
<dbReference type="GO" id="GO:0005886">
    <property type="term" value="C:plasma membrane"/>
    <property type="evidence" value="ECO:0007669"/>
    <property type="project" value="UniProtKB-SubCell"/>
</dbReference>
<dbReference type="EMBL" id="UINC01042982">
    <property type="protein sequence ID" value="SVB46352.1"/>
    <property type="molecule type" value="Genomic_DNA"/>
</dbReference>
<feature type="transmembrane region" description="Helical" evidence="7">
    <location>
        <begin position="157"/>
        <end position="180"/>
    </location>
</feature>
<dbReference type="PANTHER" id="PTHR43744:SF8">
    <property type="entry name" value="SN-GLYCEROL-3-PHOSPHATE TRANSPORT SYSTEM PERMEASE PROTEIN UGPE"/>
    <property type="match status" value="1"/>
</dbReference>
<evidence type="ECO:0000256" key="2">
    <source>
        <dbReference type="ARBA" id="ARBA00022448"/>
    </source>
</evidence>
<evidence type="ECO:0000256" key="6">
    <source>
        <dbReference type="ARBA" id="ARBA00023136"/>
    </source>
</evidence>
<dbReference type="InterPro" id="IPR035906">
    <property type="entry name" value="MetI-like_sf"/>
</dbReference>
<accession>A0A382E7N7</accession>
<evidence type="ECO:0000256" key="4">
    <source>
        <dbReference type="ARBA" id="ARBA00022692"/>
    </source>
</evidence>
<keyword evidence="3" id="KW-1003">Cell membrane</keyword>
<keyword evidence="6 7" id="KW-0472">Membrane</keyword>
<feature type="domain" description="ABC transmembrane type-1" evidence="8">
    <location>
        <begin position="47"/>
        <end position="236"/>
    </location>
</feature>
<dbReference type="SUPFAM" id="SSF161098">
    <property type="entry name" value="MetI-like"/>
    <property type="match status" value="1"/>
</dbReference>
<feature type="transmembrane region" description="Helical" evidence="7">
    <location>
        <begin position="115"/>
        <end position="136"/>
    </location>
</feature>
<dbReference type="PANTHER" id="PTHR43744">
    <property type="entry name" value="ABC TRANSPORTER PERMEASE PROTEIN MG189-RELATED-RELATED"/>
    <property type="match status" value="1"/>
</dbReference>
<gene>
    <name evidence="9" type="ORF">METZ01_LOCUS199206</name>
</gene>
<name>A0A382E7N7_9ZZZZ</name>
<evidence type="ECO:0000256" key="5">
    <source>
        <dbReference type="ARBA" id="ARBA00022989"/>
    </source>
</evidence>
<feature type="transmembrane region" description="Helical" evidence="7">
    <location>
        <begin position="82"/>
        <end position="103"/>
    </location>
</feature>
<keyword evidence="2" id="KW-0813">Transport</keyword>
<keyword evidence="5 7" id="KW-1133">Transmembrane helix</keyword>
<feature type="transmembrane region" description="Helical" evidence="7">
    <location>
        <begin position="46"/>
        <end position="70"/>
    </location>
</feature>
<dbReference type="Gene3D" id="1.10.3720.10">
    <property type="entry name" value="MetI-like"/>
    <property type="match status" value="1"/>
</dbReference>
<evidence type="ECO:0000256" key="7">
    <source>
        <dbReference type="SAM" id="Phobius"/>
    </source>
</evidence>
<dbReference type="GO" id="GO:0055085">
    <property type="term" value="P:transmembrane transport"/>
    <property type="evidence" value="ECO:0007669"/>
    <property type="project" value="InterPro"/>
</dbReference>
<keyword evidence="4 7" id="KW-0812">Transmembrane</keyword>
<dbReference type="Pfam" id="PF00528">
    <property type="entry name" value="BPD_transp_1"/>
    <property type="match status" value="1"/>
</dbReference>
<proteinExistence type="predicted"/>
<feature type="transmembrane region" description="Helical" evidence="7">
    <location>
        <begin position="215"/>
        <end position="236"/>
    </location>
</feature>
<dbReference type="CDD" id="cd06261">
    <property type="entry name" value="TM_PBP2"/>
    <property type="match status" value="1"/>
</dbReference>
<dbReference type="PROSITE" id="PS50928">
    <property type="entry name" value="ABC_TM1"/>
    <property type="match status" value="1"/>
</dbReference>
<evidence type="ECO:0000259" key="8">
    <source>
        <dbReference type="PROSITE" id="PS50928"/>
    </source>
</evidence>
<reference evidence="9" key="1">
    <citation type="submission" date="2018-05" db="EMBL/GenBank/DDBJ databases">
        <authorList>
            <person name="Lanie J.A."/>
            <person name="Ng W.-L."/>
            <person name="Kazmierczak K.M."/>
            <person name="Andrzejewski T.M."/>
            <person name="Davidsen T.M."/>
            <person name="Wayne K.J."/>
            <person name="Tettelin H."/>
            <person name="Glass J.I."/>
            <person name="Rusch D."/>
            <person name="Podicherti R."/>
            <person name="Tsui H.-C.T."/>
            <person name="Winkler M.E."/>
        </authorList>
    </citation>
    <scope>NUCLEOTIDE SEQUENCE</scope>
</reference>
<dbReference type="AlphaFoldDB" id="A0A382E7N7"/>
<organism evidence="9">
    <name type="scientific">marine metagenome</name>
    <dbReference type="NCBI Taxonomy" id="408172"/>
    <lineage>
        <taxon>unclassified sequences</taxon>
        <taxon>metagenomes</taxon>
        <taxon>ecological metagenomes</taxon>
    </lineage>
</organism>
<dbReference type="InterPro" id="IPR000515">
    <property type="entry name" value="MetI-like"/>
</dbReference>
<evidence type="ECO:0000256" key="1">
    <source>
        <dbReference type="ARBA" id="ARBA00004651"/>
    </source>
</evidence>
<evidence type="ECO:0000256" key="3">
    <source>
        <dbReference type="ARBA" id="ARBA00022475"/>
    </source>
</evidence>
<comment type="subcellular location">
    <subcellularLocation>
        <location evidence="1">Cell membrane</location>
        <topology evidence="1">Multi-pass membrane protein</topology>
    </subcellularLocation>
</comment>